<organism evidence="2 3">
    <name type="scientific">Virgisporangium aurantiacum</name>
    <dbReference type="NCBI Taxonomy" id="175570"/>
    <lineage>
        <taxon>Bacteria</taxon>
        <taxon>Bacillati</taxon>
        <taxon>Actinomycetota</taxon>
        <taxon>Actinomycetes</taxon>
        <taxon>Micromonosporales</taxon>
        <taxon>Micromonosporaceae</taxon>
        <taxon>Virgisporangium</taxon>
    </lineage>
</organism>
<sequence>MHPEGAAWCDGRDPEGKARHAFPDASAGLTNAGTHGAGNGLVAPVSEPTAPTVLDVNGPPQGHRIIRLVATL</sequence>
<dbReference type="AlphaFoldDB" id="A0A8J4E1P9"/>
<reference evidence="2" key="1">
    <citation type="submission" date="2021-01" db="EMBL/GenBank/DDBJ databases">
        <title>Whole genome shotgun sequence of Virgisporangium aurantiacum NBRC 16421.</title>
        <authorList>
            <person name="Komaki H."/>
            <person name="Tamura T."/>
        </authorList>
    </citation>
    <scope>NUCLEOTIDE SEQUENCE</scope>
    <source>
        <strain evidence="2">NBRC 16421</strain>
    </source>
</reference>
<feature type="compositionally biased region" description="Basic and acidic residues" evidence="1">
    <location>
        <begin position="10"/>
        <end position="22"/>
    </location>
</feature>
<accession>A0A8J4E1P9</accession>
<dbReference type="EMBL" id="BOPG01000023">
    <property type="protein sequence ID" value="GIJ56202.1"/>
    <property type="molecule type" value="Genomic_DNA"/>
</dbReference>
<evidence type="ECO:0000313" key="2">
    <source>
        <dbReference type="EMBL" id="GIJ56202.1"/>
    </source>
</evidence>
<dbReference type="Proteomes" id="UP000612585">
    <property type="component" value="Unassembled WGS sequence"/>
</dbReference>
<keyword evidence="3" id="KW-1185">Reference proteome</keyword>
<evidence type="ECO:0000313" key="3">
    <source>
        <dbReference type="Proteomes" id="UP000612585"/>
    </source>
</evidence>
<name>A0A8J4E1P9_9ACTN</name>
<protein>
    <submittedName>
        <fullName evidence="2">Uncharacterized protein</fullName>
    </submittedName>
</protein>
<proteinExistence type="predicted"/>
<evidence type="ECO:0000256" key="1">
    <source>
        <dbReference type="SAM" id="MobiDB-lite"/>
    </source>
</evidence>
<feature type="region of interest" description="Disordered" evidence="1">
    <location>
        <begin position="1"/>
        <end position="44"/>
    </location>
</feature>
<comment type="caution">
    <text evidence="2">The sequence shown here is derived from an EMBL/GenBank/DDBJ whole genome shotgun (WGS) entry which is preliminary data.</text>
</comment>
<gene>
    <name evidence="2" type="ORF">Vau01_037180</name>
</gene>